<dbReference type="GO" id="GO:0003847">
    <property type="term" value="F:1-alkyl-2-acetylglycerophosphocholine esterase activity"/>
    <property type="evidence" value="ECO:0007669"/>
    <property type="project" value="TreeGrafter"/>
</dbReference>
<keyword evidence="6" id="KW-1185">Reference proteome</keyword>
<evidence type="ECO:0000256" key="3">
    <source>
        <dbReference type="ARBA" id="ARBA00023098"/>
    </source>
</evidence>
<dbReference type="PANTHER" id="PTHR10272">
    <property type="entry name" value="PLATELET-ACTIVATING FACTOR ACETYLHYDROLASE"/>
    <property type="match status" value="1"/>
</dbReference>
<dbReference type="GO" id="GO:0016042">
    <property type="term" value="P:lipid catabolic process"/>
    <property type="evidence" value="ECO:0007669"/>
    <property type="project" value="UniProtKB-KW"/>
</dbReference>
<gene>
    <name evidence="5" type="ORF">IW245_003921</name>
</gene>
<sequence length="424" mass="43688">MDFVLPPPTGPHPVGVTDVHLTDHGRRDPWLADGPRELMVSVWYPARDVTGSPRAPWLPAGAAEPFDALVGAEGGVPAGTVAWVSPTAGHLDAPARPAGPVVLFSPGLGMGRGTTTTLVSDLASHGYTVVTVDHPGEGSPVRFPDGRVRVDGTLTAEVASDQERMADHIGRALDARIADTAFVLDTLERTGLAPDRSTPDPRGGVGIDRGAGGGPAFGAGARFAVGMFGHSLGGTTACEAVALDPRIVAGANLDGPLGASPTNPMPAEHVDLHGHDRPFLVLGASLSRSDGAGGFRTRSHAPGCDPGWADFWSRHRGWKRDLTLVGAAHHGFTDFQSIYPQLAGPLGLAGPGYERVAGTVDPGRAVAAQRACLLAFFDRFLRPAPAASLQAPDARPGSPVTGPNGPEGLLDGATTGWPELIPVP</sequence>
<protein>
    <submittedName>
        <fullName evidence="5">Putative dienelactone hydrolase</fullName>
    </submittedName>
</protein>
<comment type="caution">
    <text evidence="5">The sequence shown here is derived from an EMBL/GenBank/DDBJ whole genome shotgun (WGS) entry which is preliminary data.</text>
</comment>
<dbReference type="RefSeq" id="WP_197004556.1">
    <property type="nucleotide sequence ID" value="NZ_BONS01000024.1"/>
</dbReference>
<keyword evidence="2" id="KW-0442">Lipid degradation</keyword>
<dbReference type="PANTHER" id="PTHR10272:SF0">
    <property type="entry name" value="PLATELET-ACTIVATING FACTOR ACETYLHYDROLASE"/>
    <property type="match status" value="1"/>
</dbReference>
<dbReference type="AlphaFoldDB" id="A0A8J7KQR8"/>
<proteinExistence type="predicted"/>
<accession>A0A8J7KQR8</accession>
<keyword evidence="1 5" id="KW-0378">Hydrolase</keyword>
<keyword evidence="3" id="KW-0443">Lipid metabolism</keyword>
<dbReference type="Proteomes" id="UP000622552">
    <property type="component" value="Unassembled WGS sequence"/>
</dbReference>
<dbReference type="Pfam" id="PF03403">
    <property type="entry name" value="PAF-AH_p_II"/>
    <property type="match status" value="1"/>
</dbReference>
<evidence type="ECO:0000256" key="4">
    <source>
        <dbReference type="SAM" id="MobiDB-lite"/>
    </source>
</evidence>
<dbReference type="EMBL" id="JADOUF010000001">
    <property type="protein sequence ID" value="MBG6137727.1"/>
    <property type="molecule type" value="Genomic_DNA"/>
</dbReference>
<feature type="region of interest" description="Disordered" evidence="4">
    <location>
        <begin position="387"/>
        <end position="424"/>
    </location>
</feature>
<evidence type="ECO:0000256" key="2">
    <source>
        <dbReference type="ARBA" id="ARBA00022963"/>
    </source>
</evidence>
<dbReference type="SUPFAM" id="SSF53474">
    <property type="entry name" value="alpha/beta-Hydrolases"/>
    <property type="match status" value="1"/>
</dbReference>
<dbReference type="InterPro" id="IPR029058">
    <property type="entry name" value="AB_hydrolase_fold"/>
</dbReference>
<dbReference type="Gene3D" id="3.40.50.1820">
    <property type="entry name" value="alpha/beta hydrolase"/>
    <property type="match status" value="1"/>
</dbReference>
<evidence type="ECO:0000313" key="5">
    <source>
        <dbReference type="EMBL" id="MBG6137727.1"/>
    </source>
</evidence>
<evidence type="ECO:0000256" key="1">
    <source>
        <dbReference type="ARBA" id="ARBA00022801"/>
    </source>
</evidence>
<evidence type="ECO:0000313" key="6">
    <source>
        <dbReference type="Proteomes" id="UP000622552"/>
    </source>
</evidence>
<reference evidence="5" key="1">
    <citation type="submission" date="2020-11" db="EMBL/GenBank/DDBJ databases">
        <title>Sequencing the genomes of 1000 actinobacteria strains.</title>
        <authorList>
            <person name="Klenk H.-P."/>
        </authorList>
    </citation>
    <scope>NUCLEOTIDE SEQUENCE</scope>
    <source>
        <strain evidence="5">DSM 45356</strain>
    </source>
</reference>
<organism evidence="5 6">
    <name type="scientific">Longispora fulva</name>
    <dbReference type="NCBI Taxonomy" id="619741"/>
    <lineage>
        <taxon>Bacteria</taxon>
        <taxon>Bacillati</taxon>
        <taxon>Actinomycetota</taxon>
        <taxon>Actinomycetes</taxon>
        <taxon>Micromonosporales</taxon>
        <taxon>Micromonosporaceae</taxon>
        <taxon>Longispora</taxon>
    </lineage>
</organism>
<name>A0A8J7KQR8_9ACTN</name>